<dbReference type="InterPro" id="IPR011712">
    <property type="entry name" value="Sig_transdc_His_kin_sub3_dim/P"/>
</dbReference>
<dbReference type="Pfam" id="PF07730">
    <property type="entry name" value="HisKA_3"/>
    <property type="match status" value="1"/>
</dbReference>
<dbReference type="InterPro" id="IPR050482">
    <property type="entry name" value="Sensor_HK_TwoCompSys"/>
</dbReference>
<evidence type="ECO:0000256" key="3">
    <source>
        <dbReference type="ARBA" id="ARBA00022553"/>
    </source>
</evidence>
<comment type="caution">
    <text evidence="11">The sequence shown here is derived from an EMBL/GenBank/DDBJ whole genome shotgun (WGS) entry which is preliminary data.</text>
</comment>
<keyword evidence="12" id="KW-1185">Reference proteome</keyword>
<feature type="transmembrane region" description="Helical" evidence="9">
    <location>
        <begin position="12"/>
        <end position="34"/>
    </location>
</feature>
<evidence type="ECO:0000313" key="11">
    <source>
        <dbReference type="EMBL" id="GHE74513.1"/>
    </source>
</evidence>
<dbReference type="EMBL" id="BNAG01000005">
    <property type="protein sequence ID" value="GHE74513.1"/>
    <property type="molecule type" value="Genomic_DNA"/>
</dbReference>
<dbReference type="CDD" id="cd16917">
    <property type="entry name" value="HATPase_UhpB-NarQ-NarX-like"/>
    <property type="match status" value="1"/>
</dbReference>
<dbReference type="PROSITE" id="PS50109">
    <property type="entry name" value="HIS_KIN"/>
    <property type="match status" value="1"/>
</dbReference>
<dbReference type="RefSeq" id="WP_189631493.1">
    <property type="nucleotide sequence ID" value="NZ_BNAG01000005.1"/>
</dbReference>
<dbReference type="Proteomes" id="UP000658258">
    <property type="component" value="Unassembled WGS sequence"/>
</dbReference>
<dbReference type="InterPro" id="IPR003594">
    <property type="entry name" value="HATPase_dom"/>
</dbReference>
<dbReference type="Gene3D" id="1.20.5.1930">
    <property type="match status" value="1"/>
</dbReference>
<keyword evidence="7" id="KW-0067">ATP-binding</keyword>
<keyword evidence="9" id="KW-0812">Transmembrane</keyword>
<keyword evidence="4" id="KW-0808">Transferase</keyword>
<name>A0ABQ3IBX9_9BACT</name>
<dbReference type="InterPro" id="IPR036890">
    <property type="entry name" value="HATPase_C_sf"/>
</dbReference>
<dbReference type="Pfam" id="PF02518">
    <property type="entry name" value="HATPase_c"/>
    <property type="match status" value="1"/>
</dbReference>
<evidence type="ECO:0000256" key="8">
    <source>
        <dbReference type="ARBA" id="ARBA00023012"/>
    </source>
</evidence>
<evidence type="ECO:0000256" key="2">
    <source>
        <dbReference type="ARBA" id="ARBA00012438"/>
    </source>
</evidence>
<reference evidence="12" key="1">
    <citation type="journal article" date="2019" name="Int. J. Syst. Evol. Microbiol.">
        <title>The Global Catalogue of Microorganisms (GCM) 10K type strain sequencing project: providing services to taxonomists for standard genome sequencing and annotation.</title>
        <authorList>
            <consortium name="The Broad Institute Genomics Platform"/>
            <consortium name="The Broad Institute Genome Sequencing Center for Infectious Disease"/>
            <person name="Wu L."/>
            <person name="Ma J."/>
        </authorList>
    </citation>
    <scope>NUCLEOTIDE SEQUENCE [LARGE SCALE GENOMIC DNA]</scope>
    <source>
        <strain evidence="12">CGMCC 1.15111</strain>
    </source>
</reference>
<keyword evidence="9" id="KW-1133">Transmembrane helix</keyword>
<evidence type="ECO:0000256" key="5">
    <source>
        <dbReference type="ARBA" id="ARBA00022741"/>
    </source>
</evidence>
<keyword evidence="9" id="KW-0472">Membrane</keyword>
<feature type="domain" description="Histidine kinase" evidence="10">
    <location>
        <begin position="73"/>
        <end position="264"/>
    </location>
</feature>
<evidence type="ECO:0000256" key="1">
    <source>
        <dbReference type="ARBA" id="ARBA00000085"/>
    </source>
</evidence>
<evidence type="ECO:0000313" key="12">
    <source>
        <dbReference type="Proteomes" id="UP000658258"/>
    </source>
</evidence>
<dbReference type="EC" id="2.7.13.3" evidence="2"/>
<organism evidence="11 12">
    <name type="scientific">Roseivirga thermotolerans</name>
    <dbReference type="NCBI Taxonomy" id="1758176"/>
    <lineage>
        <taxon>Bacteria</taxon>
        <taxon>Pseudomonadati</taxon>
        <taxon>Bacteroidota</taxon>
        <taxon>Cytophagia</taxon>
        <taxon>Cytophagales</taxon>
        <taxon>Roseivirgaceae</taxon>
        <taxon>Roseivirga</taxon>
    </lineage>
</organism>
<evidence type="ECO:0000256" key="6">
    <source>
        <dbReference type="ARBA" id="ARBA00022777"/>
    </source>
</evidence>
<evidence type="ECO:0000256" key="7">
    <source>
        <dbReference type="ARBA" id="ARBA00022840"/>
    </source>
</evidence>
<evidence type="ECO:0000256" key="4">
    <source>
        <dbReference type="ARBA" id="ARBA00022679"/>
    </source>
</evidence>
<proteinExistence type="predicted"/>
<keyword evidence="3" id="KW-0597">Phosphoprotein</keyword>
<dbReference type="SUPFAM" id="SSF55874">
    <property type="entry name" value="ATPase domain of HSP90 chaperone/DNA topoisomerase II/histidine kinase"/>
    <property type="match status" value="1"/>
</dbReference>
<evidence type="ECO:0000256" key="9">
    <source>
        <dbReference type="SAM" id="Phobius"/>
    </source>
</evidence>
<dbReference type="SMART" id="SM00387">
    <property type="entry name" value="HATPase_c"/>
    <property type="match status" value="1"/>
</dbReference>
<keyword evidence="5" id="KW-0547">Nucleotide-binding</keyword>
<sequence>MENDTQINYQAFLILGTIGMLLLAFGVTFFIYFYQRKLLKKKIAFQEIEDLLKQQELHSAYTLLKGQDMERKRISQELHDNLGSQLVTLKMYADSAVSAPSTNQKNEFLSKISQLVEQASNETRKLSHELDSVALKHFGLETAIADLKSTIESLKKIKITTSVILEDNLSSNMAYQLYRVIQELVNNTLKHAYAGQISIDIHQDERQHLHLIYKDNGVGFDIGKAKKGMGLLNIRSRINELSGELYILSNSGGTSITIEIPLYEN</sequence>
<protein>
    <recommendedName>
        <fullName evidence="2">histidine kinase</fullName>
        <ecNumber evidence="2">2.7.13.3</ecNumber>
    </recommendedName>
</protein>
<dbReference type="PANTHER" id="PTHR24421:SF10">
    <property type="entry name" value="NITRATE_NITRITE SENSOR PROTEIN NARQ"/>
    <property type="match status" value="1"/>
</dbReference>
<dbReference type="PANTHER" id="PTHR24421">
    <property type="entry name" value="NITRATE/NITRITE SENSOR PROTEIN NARX-RELATED"/>
    <property type="match status" value="1"/>
</dbReference>
<dbReference type="Gene3D" id="3.30.565.10">
    <property type="entry name" value="Histidine kinase-like ATPase, C-terminal domain"/>
    <property type="match status" value="1"/>
</dbReference>
<comment type="catalytic activity">
    <reaction evidence="1">
        <text>ATP + protein L-histidine = ADP + protein N-phospho-L-histidine.</text>
        <dbReference type="EC" id="2.7.13.3"/>
    </reaction>
</comment>
<keyword evidence="8" id="KW-0902">Two-component regulatory system</keyword>
<keyword evidence="6" id="KW-0418">Kinase</keyword>
<dbReference type="InterPro" id="IPR005467">
    <property type="entry name" value="His_kinase_dom"/>
</dbReference>
<evidence type="ECO:0000259" key="10">
    <source>
        <dbReference type="PROSITE" id="PS50109"/>
    </source>
</evidence>
<accession>A0ABQ3IBX9</accession>
<gene>
    <name evidence="11" type="ORF">GCM10011340_33870</name>
</gene>